<dbReference type="PROSITE" id="PS00198">
    <property type="entry name" value="4FE4S_FER_1"/>
    <property type="match status" value="1"/>
</dbReference>
<sequence>MMKHSVILEYKRCRGCTTCIKNCPTEAIRVRSGKAKILNERCIDCGKCIQVCPHKAIRSVSDNLSALDPFQYRVALPDPALYGQFQHLDDIDIVLNGLLKIGFQAVYETAKAAEILSDYARQHISSGEKRVMPQISSACPTILRLIRMRFPKLIPNVTSTITPMELAAILARKEAAARTGLPPEQIGVFGIVPCSSQVTAAHHPETLAKPVLDGAFAIRDIYLRLLGPMKELQELESLSSAGIMGVGWAYCGGESAARLGESYLAVDGIGNCIRMLEEIEDGRLPEADFIELSACVQGCVGGCLTVENPYGARMRIKNLMKGLPVSRNRFNLKGEDRDLVCFDKELQYVPAFLLDKDRSLAMEKLMKIDELYRALPGLDCGSCGAPSCHALAEDVVLGRASEEDCIFKVRERMQYMAGTGDADEYLPAPFRKRKLPQSIPPKKPHTEEGGTLS</sequence>
<evidence type="ECO:0000256" key="1">
    <source>
        <dbReference type="ARBA" id="ARBA00022485"/>
    </source>
</evidence>
<dbReference type="PROSITE" id="PS51379">
    <property type="entry name" value="4FE4S_FER_2"/>
    <property type="match status" value="2"/>
</dbReference>
<dbReference type="InterPro" id="IPR009016">
    <property type="entry name" value="Fe_hydrogenase"/>
</dbReference>
<feature type="domain" description="4Fe-4S" evidence="7">
    <location>
        <begin position="363"/>
        <end position="422"/>
    </location>
</feature>
<dbReference type="Pfam" id="PF02906">
    <property type="entry name" value="Fe_hyd_lg_C"/>
    <property type="match status" value="2"/>
</dbReference>
<dbReference type="InterPro" id="IPR007202">
    <property type="entry name" value="4Fe-4S_dom"/>
</dbReference>
<dbReference type="InterPro" id="IPR050395">
    <property type="entry name" value="4Fe4S_Ferredoxin_RnfB"/>
</dbReference>
<feature type="region of interest" description="Disordered" evidence="5">
    <location>
        <begin position="428"/>
        <end position="453"/>
    </location>
</feature>
<keyword evidence="4" id="KW-0411">Iron-sulfur</keyword>
<name>A0AAW5JTZ8_9FIRM</name>
<dbReference type="Pfam" id="PF13237">
    <property type="entry name" value="Fer4_10"/>
    <property type="match status" value="1"/>
</dbReference>
<evidence type="ECO:0000256" key="2">
    <source>
        <dbReference type="ARBA" id="ARBA00022723"/>
    </source>
</evidence>
<comment type="caution">
    <text evidence="9">The sequence shown here is derived from an EMBL/GenBank/DDBJ whole genome shotgun (WGS) entry which is preliminary data.</text>
</comment>
<keyword evidence="2" id="KW-0479">Metal-binding</keyword>
<dbReference type="PROSITE" id="PS51656">
    <property type="entry name" value="4FE4S"/>
    <property type="match status" value="1"/>
</dbReference>
<dbReference type="AlphaFoldDB" id="A0AAW5JTZ8"/>
<keyword evidence="10" id="KW-1185">Reference proteome</keyword>
<dbReference type="GO" id="GO:0051539">
    <property type="term" value="F:4 iron, 4 sulfur cluster binding"/>
    <property type="evidence" value="ECO:0007669"/>
    <property type="project" value="UniProtKB-KW"/>
</dbReference>
<dbReference type="Gene3D" id="3.30.70.20">
    <property type="match status" value="1"/>
</dbReference>
<evidence type="ECO:0000313" key="10">
    <source>
        <dbReference type="Proteomes" id="UP001200313"/>
    </source>
</evidence>
<feature type="domain" description="4Fe-4S ferredoxin-type" evidence="6">
    <location>
        <begin position="4"/>
        <end position="32"/>
    </location>
</feature>
<evidence type="ECO:0000259" key="7">
    <source>
        <dbReference type="PROSITE" id="PS51656"/>
    </source>
</evidence>
<evidence type="ECO:0000256" key="3">
    <source>
        <dbReference type="ARBA" id="ARBA00023004"/>
    </source>
</evidence>
<reference evidence="8 10" key="1">
    <citation type="submission" date="2022-01" db="EMBL/GenBank/DDBJ databases">
        <title>Collection of gut derived symbiotic bacterial strains cultured from healthy donors.</title>
        <authorList>
            <person name="Lin H."/>
            <person name="Kohout C."/>
            <person name="Waligurski E."/>
            <person name="Pamer E.G."/>
        </authorList>
    </citation>
    <scope>NUCLEOTIDE SEQUENCE [LARGE SCALE GENOMIC DNA]</scope>
    <source>
        <strain evidence="8 10">DFI.3.7</strain>
    </source>
</reference>
<evidence type="ECO:0000256" key="4">
    <source>
        <dbReference type="ARBA" id="ARBA00023014"/>
    </source>
</evidence>
<dbReference type="SUPFAM" id="SSF53920">
    <property type="entry name" value="Fe-only hydrogenase"/>
    <property type="match status" value="1"/>
</dbReference>
<dbReference type="Gene3D" id="1.10.15.40">
    <property type="entry name" value="Electron transport complex subunit B, putative Fe-S cluster"/>
    <property type="match status" value="1"/>
</dbReference>
<keyword evidence="1" id="KW-0004">4Fe-4S</keyword>
<evidence type="ECO:0000256" key="5">
    <source>
        <dbReference type="SAM" id="MobiDB-lite"/>
    </source>
</evidence>
<dbReference type="Pfam" id="PF04060">
    <property type="entry name" value="FeS"/>
    <property type="match status" value="1"/>
</dbReference>
<evidence type="ECO:0000259" key="6">
    <source>
        <dbReference type="PROSITE" id="PS51379"/>
    </source>
</evidence>
<dbReference type="PANTHER" id="PTHR43560">
    <property type="entry name" value="ION-TRANSLOCATING OXIDOREDUCTASE COMPLEX SUBUNIT B"/>
    <property type="match status" value="1"/>
</dbReference>
<dbReference type="EMBL" id="JANFYS010000017">
    <property type="protein sequence ID" value="MCQ4770630.1"/>
    <property type="molecule type" value="Genomic_DNA"/>
</dbReference>
<evidence type="ECO:0000313" key="8">
    <source>
        <dbReference type="EMBL" id="MCG4528278.1"/>
    </source>
</evidence>
<protein>
    <submittedName>
        <fullName evidence="9">4Fe-4S binding protein</fullName>
    </submittedName>
</protein>
<accession>A0AAW5JTZ8</accession>
<dbReference type="Gene3D" id="3.40.950.10">
    <property type="entry name" value="Fe-only Hydrogenase (Larger Subunit), Chain L, domain 3"/>
    <property type="match status" value="1"/>
</dbReference>
<dbReference type="GO" id="GO:0046872">
    <property type="term" value="F:metal ion binding"/>
    <property type="evidence" value="ECO:0007669"/>
    <property type="project" value="UniProtKB-KW"/>
</dbReference>
<evidence type="ECO:0000313" key="9">
    <source>
        <dbReference type="EMBL" id="MCQ4770630.1"/>
    </source>
</evidence>
<keyword evidence="3" id="KW-0408">Iron</keyword>
<proteinExistence type="predicted"/>
<feature type="domain" description="4Fe-4S ferredoxin-type" evidence="6">
    <location>
        <begin position="33"/>
        <end position="62"/>
    </location>
</feature>
<reference evidence="9" key="2">
    <citation type="submission" date="2022-06" db="EMBL/GenBank/DDBJ databases">
        <title>Isolation of gut microbiota from human fecal samples.</title>
        <authorList>
            <person name="Pamer E.G."/>
            <person name="Barat B."/>
            <person name="Waligurski E."/>
            <person name="Medina S."/>
            <person name="Paddock L."/>
            <person name="Mostad J."/>
        </authorList>
    </citation>
    <scope>NUCLEOTIDE SEQUENCE</scope>
    <source>
        <strain evidence="9">DFI.9.91</strain>
    </source>
</reference>
<dbReference type="Proteomes" id="UP001204562">
    <property type="component" value="Unassembled WGS sequence"/>
</dbReference>
<dbReference type="InterPro" id="IPR017900">
    <property type="entry name" value="4Fe4S_Fe_S_CS"/>
</dbReference>
<dbReference type="PANTHER" id="PTHR43560:SF1">
    <property type="entry name" value="ION-TRANSLOCATING OXIDOREDUCTASE COMPLEX SUBUNIT B"/>
    <property type="match status" value="1"/>
</dbReference>
<evidence type="ECO:0000313" key="11">
    <source>
        <dbReference type="Proteomes" id="UP001204562"/>
    </source>
</evidence>
<feature type="compositionally biased region" description="Basic and acidic residues" evidence="5">
    <location>
        <begin position="444"/>
        <end position="453"/>
    </location>
</feature>
<dbReference type="RefSeq" id="WP_238074715.1">
    <property type="nucleotide sequence ID" value="NZ_JAKNJB010000030.1"/>
</dbReference>
<dbReference type="EMBL" id="JAKNJB010000030">
    <property type="protein sequence ID" value="MCG4528278.1"/>
    <property type="molecule type" value="Genomic_DNA"/>
</dbReference>
<dbReference type="Proteomes" id="UP001200313">
    <property type="component" value="Unassembled WGS sequence"/>
</dbReference>
<dbReference type="InterPro" id="IPR004108">
    <property type="entry name" value="Fe_hydrogenase_lsu_C"/>
</dbReference>
<organism evidence="9 11">
    <name type="scientific">Intestinimonas massiliensis</name>
    <name type="common">ex Afouda et al. 2020</name>
    <dbReference type="NCBI Taxonomy" id="1673721"/>
    <lineage>
        <taxon>Bacteria</taxon>
        <taxon>Bacillati</taxon>
        <taxon>Bacillota</taxon>
        <taxon>Clostridia</taxon>
        <taxon>Eubacteriales</taxon>
        <taxon>Intestinimonas</taxon>
    </lineage>
</organism>
<dbReference type="SUPFAM" id="SSF54862">
    <property type="entry name" value="4Fe-4S ferredoxins"/>
    <property type="match status" value="1"/>
</dbReference>
<gene>
    <name evidence="8" type="ORF">L0P79_14570</name>
    <name evidence="9" type="ORF">NE579_09155</name>
</gene>
<dbReference type="InterPro" id="IPR017896">
    <property type="entry name" value="4Fe4S_Fe-S-bd"/>
</dbReference>